<feature type="domain" description="RRM" evidence="8">
    <location>
        <begin position="2"/>
        <end position="74"/>
    </location>
</feature>
<dbReference type="Gene3D" id="3.30.1370.10">
    <property type="entry name" value="K Homology domain, type 1"/>
    <property type="match status" value="1"/>
</dbReference>
<dbReference type="Pfam" id="PF00013">
    <property type="entry name" value="KH_1"/>
    <property type="match status" value="1"/>
</dbReference>
<proteinExistence type="inferred from homology"/>
<dbReference type="GO" id="GO:0006417">
    <property type="term" value="P:regulation of translation"/>
    <property type="evidence" value="ECO:0007669"/>
    <property type="project" value="UniProtKB-KW"/>
</dbReference>
<keyword evidence="2" id="KW-0813">Transport</keyword>
<dbReference type="SUPFAM" id="SSF54928">
    <property type="entry name" value="RNA-binding domain, RBD"/>
    <property type="match status" value="1"/>
</dbReference>
<dbReference type="EMBL" id="MRZV01000417">
    <property type="protein sequence ID" value="PIK50517.1"/>
    <property type="molecule type" value="Genomic_DNA"/>
</dbReference>
<dbReference type="InterPro" id="IPR035979">
    <property type="entry name" value="RBD_domain_sf"/>
</dbReference>
<keyword evidence="10" id="KW-1185">Reference proteome</keyword>
<reference evidence="9 10" key="1">
    <citation type="journal article" date="2017" name="PLoS Biol.">
        <title>The sea cucumber genome provides insights into morphological evolution and visceral regeneration.</title>
        <authorList>
            <person name="Zhang X."/>
            <person name="Sun L."/>
            <person name="Yuan J."/>
            <person name="Sun Y."/>
            <person name="Gao Y."/>
            <person name="Zhang L."/>
            <person name="Li S."/>
            <person name="Dai H."/>
            <person name="Hamel J.F."/>
            <person name="Liu C."/>
            <person name="Yu Y."/>
            <person name="Liu S."/>
            <person name="Lin W."/>
            <person name="Guo K."/>
            <person name="Jin S."/>
            <person name="Xu P."/>
            <person name="Storey K.B."/>
            <person name="Huan P."/>
            <person name="Zhang T."/>
            <person name="Zhou Y."/>
            <person name="Zhang J."/>
            <person name="Lin C."/>
            <person name="Li X."/>
            <person name="Xing L."/>
            <person name="Huo D."/>
            <person name="Sun M."/>
            <person name="Wang L."/>
            <person name="Mercier A."/>
            <person name="Li F."/>
            <person name="Yang H."/>
            <person name="Xiang J."/>
        </authorList>
    </citation>
    <scope>NUCLEOTIDE SEQUENCE [LARGE SCALE GENOMIC DNA]</scope>
    <source>
        <strain evidence="9">Shaxun</strain>
        <tissue evidence="9">Muscle</tissue>
    </source>
</reference>
<dbReference type="InterPro" id="IPR004087">
    <property type="entry name" value="KH_dom"/>
</dbReference>
<evidence type="ECO:0000313" key="9">
    <source>
        <dbReference type="EMBL" id="PIK50517.1"/>
    </source>
</evidence>
<dbReference type="OrthoDB" id="752362at2759"/>
<dbReference type="PROSITE" id="PS50084">
    <property type="entry name" value="KH_TYPE_1"/>
    <property type="match status" value="1"/>
</dbReference>
<evidence type="ECO:0000256" key="1">
    <source>
        <dbReference type="ARBA" id="ARBA00009094"/>
    </source>
</evidence>
<accession>A0A2G8KR99</accession>
<evidence type="ECO:0000256" key="2">
    <source>
        <dbReference type="ARBA" id="ARBA00022448"/>
    </source>
</evidence>
<organism evidence="9 10">
    <name type="scientific">Stichopus japonicus</name>
    <name type="common">Sea cucumber</name>
    <dbReference type="NCBI Taxonomy" id="307972"/>
    <lineage>
        <taxon>Eukaryota</taxon>
        <taxon>Metazoa</taxon>
        <taxon>Echinodermata</taxon>
        <taxon>Eleutherozoa</taxon>
        <taxon>Echinozoa</taxon>
        <taxon>Holothuroidea</taxon>
        <taxon>Aspidochirotacea</taxon>
        <taxon>Aspidochirotida</taxon>
        <taxon>Stichopodidae</taxon>
        <taxon>Apostichopus</taxon>
    </lineage>
</organism>
<evidence type="ECO:0000256" key="4">
    <source>
        <dbReference type="ARBA" id="ARBA00022845"/>
    </source>
</evidence>
<evidence type="ECO:0000259" key="8">
    <source>
        <dbReference type="PROSITE" id="PS50102"/>
    </source>
</evidence>
<dbReference type="PANTHER" id="PTHR48025">
    <property type="entry name" value="OS02G0815200 PROTEIN"/>
    <property type="match status" value="1"/>
</dbReference>
<dbReference type="Gene3D" id="3.30.70.330">
    <property type="match status" value="2"/>
</dbReference>
<dbReference type="InterPro" id="IPR000504">
    <property type="entry name" value="RRM_dom"/>
</dbReference>
<dbReference type="CDD" id="cd22400">
    <property type="entry name" value="KH-I_IGF2BP_rpt1"/>
    <property type="match status" value="1"/>
</dbReference>
<evidence type="ECO:0000256" key="7">
    <source>
        <dbReference type="SAM" id="MobiDB-lite"/>
    </source>
</evidence>
<dbReference type="InterPro" id="IPR012677">
    <property type="entry name" value="Nucleotide-bd_a/b_plait_sf"/>
</dbReference>
<dbReference type="PROSITE" id="PS50102">
    <property type="entry name" value="RRM"/>
    <property type="match status" value="2"/>
</dbReference>
<dbReference type="PANTHER" id="PTHR48025:SF1">
    <property type="entry name" value="RRM DOMAIN-CONTAINING PROTEIN"/>
    <property type="match status" value="1"/>
</dbReference>
<dbReference type="InterPro" id="IPR036612">
    <property type="entry name" value="KH_dom_type_1_sf"/>
</dbReference>
<name>A0A2G8KR99_STIJA</name>
<dbReference type="SMART" id="SM00360">
    <property type="entry name" value="RRM"/>
    <property type="match status" value="2"/>
</dbReference>
<feature type="region of interest" description="Disordered" evidence="7">
    <location>
        <begin position="148"/>
        <end position="182"/>
    </location>
</feature>
<feature type="compositionally biased region" description="Low complexity" evidence="7">
    <location>
        <begin position="155"/>
        <end position="168"/>
    </location>
</feature>
<dbReference type="InterPro" id="IPR050502">
    <property type="entry name" value="Euk_RNA-bind_prot"/>
</dbReference>
<comment type="caution">
    <text evidence="9">The sequence shown here is derived from an EMBL/GenBank/DDBJ whole genome shotgun (WGS) entry which is preliminary data.</text>
</comment>
<dbReference type="Pfam" id="PF00076">
    <property type="entry name" value="RRM_1"/>
    <property type="match status" value="2"/>
</dbReference>
<dbReference type="Proteomes" id="UP000230750">
    <property type="component" value="Unassembled WGS sequence"/>
</dbReference>
<dbReference type="InterPro" id="IPR004088">
    <property type="entry name" value="KH_dom_type_1"/>
</dbReference>
<dbReference type="AlphaFoldDB" id="A0A2G8KR99"/>
<feature type="domain" description="RRM" evidence="8">
    <location>
        <begin position="82"/>
        <end position="157"/>
    </location>
</feature>
<comment type="similarity">
    <text evidence="1">Belongs to the RRM IMP/VICKZ family.</text>
</comment>
<dbReference type="GO" id="GO:0051028">
    <property type="term" value="P:mRNA transport"/>
    <property type="evidence" value="ECO:0007669"/>
    <property type="project" value="UniProtKB-KW"/>
</dbReference>
<dbReference type="SMART" id="SM00322">
    <property type="entry name" value="KH"/>
    <property type="match status" value="1"/>
</dbReference>
<evidence type="ECO:0000256" key="6">
    <source>
        <dbReference type="PROSITE-ProRule" id="PRU00176"/>
    </source>
</evidence>
<gene>
    <name evidence="9" type="ORF">BSL78_12581</name>
</gene>
<sequence length="269" mass="29886">MSKVYIGNLSLEVTEKELRNLFEQKAGITAQEISMKDGFAFVDVENNDLVEQAIEKLNELNLLGSVISVQPSLQKKKKPRSSAIIVHNIPPSVDVSVIETLLDSVGEVLSCNKGREGENGYSVQVRFSSPEEARKAIEELNKHELEGNTLRVKYRNPAGRNGRNPRQNYGGPGGNREQGSLPPDFDFPVRLLVPSDAVGAIIGKGGETIRKITEDTNAKVDIHRRENPGSTEKAVTLNGRPSEINAAVRRIIEIMVEEPRRKRNRRKFP</sequence>
<keyword evidence="5 6" id="KW-0694">RNA-binding</keyword>
<keyword evidence="4" id="KW-0810">Translation regulation</keyword>
<evidence type="ECO:0000313" key="10">
    <source>
        <dbReference type="Proteomes" id="UP000230750"/>
    </source>
</evidence>
<evidence type="ECO:0000256" key="5">
    <source>
        <dbReference type="ARBA" id="ARBA00022884"/>
    </source>
</evidence>
<keyword evidence="3" id="KW-0509">mRNA transport</keyword>
<protein>
    <submittedName>
        <fullName evidence="9">Putative insulin-like growth factor 2 mRNA-binding protein 1 isoform X3</fullName>
    </submittedName>
</protein>
<dbReference type="STRING" id="307972.A0A2G8KR99"/>
<evidence type="ECO:0000256" key="3">
    <source>
        <dbReference type="ARBA" id="ARBA00022816"/>
    </source>
</evidence>
<dbReference type="SUPFAM" id="SSF54791">
    <property type="entry name" value="Eukaryotic type KH-domain (KH-domain type I)"/>
    <property type="match status" value="1"/>
</dbReference>
<dbReference type="GO" id="GO:0003729">
    <property type="term" value="F:mRNA binding"/>
    <property type="evidence" value="ECO:0007669"/>
    <property type="project" value="TreeGrafter"/>
</dbReference>